<name>A0A397BU98_APHAT</name>
<gene>
    <name evidence="1" type="ORF">DYB36_012318</name>
</gene>
<dbReference type="VEuPathDB" id="FungiDB:H257_17205"/>
<proteinExistence type="predicted"/>
<reference evidence="1 2" key="1">
    <citation type="submission" date="2018-08" db="EMBL/GenBank/DDBJ databases">
        <title>Aphanomyces genome sequencing and annotation.</title>
        <authorList>
            <person name="Minardi D."/>
            <person name="Oidtmann B."/>
            <person name="Van Der Giezen M."/>
            <person name="Studholme D.J."/>
        </authorList>
    </citation>
    <scope>NUCLEOTIDE SEQUENCE [LARGE SCALE GENOMIC DNA]</scope>
    <source>
        <strain evidence="1 2">Kv</strain>
    </source>
</reference>
<organism evidence="1 2">
    <name type="scientific">Aphanomyces astaci</name>
    <name type="common">Crayfish plague agent</name>
    <dbReference type="NCBI Taxonomy" id="112090"/>
    <lineage>
        <taxon>Eukaryota</taxon>
        <taxon>Sar</taxon>
        <taxon>Stramenopiles</taxon>
        <taxon>Oomycota</taxon>
        <taxon>Saprolegniomycetes</taxon>
        <taxon>Saprolegniales</taxon>
        <taxon>Verrucalvaceae</taxon>
        <taxon>Aphanomyces</taxon>
    </lineage>
</organism>
<dbReference type="Proteomes" id="UP000265427">
    <property type="component" value="Unassembled WGS sequence"/>
</dbReference>
<dbReference type="AlphaFoldDB" id="A0A397BU98"/>
<dbReference type="EMBL" id="QUSZ01002046">
    <property type="protein sequence ID" value="RHY23653.1"/>
    <property type="molecule type" value="Genomic_DNA"/>
</dbReference>
<accession>A0A397BU98</accession>
<protein>
    <submittedName>
        <fullName evidence="1">Uncharacterized protein</fullName>
    </submittedName>
</protein>
<sequence length="113" mass="12753">MLPDSHINFVGLRRRLSVSAYAPKFHCMAGMDESIVLMPAMALLLEESQEHTRAIHTSRDRFNLMAQSYSTGAFHFCFKKNEIQQLKVLLEIPDPIITPQHYNASAEEASASC</sequence>
<evidence type="ECO:0000313" key="2">
    <source>
        <dbReference type="Proteomes" id="UP000265427"/>
    </source>
</evidence>
<evidence type="ECO:0000313" key="1">
    <source>
        <dbReference type="EMBL" id="RHY23653.1"/>
    </source>
</evidence>
<comment type="caution">
    <text evidence="1">The sequence shown here is derived from an EMBL/GenBank/DDBJ whole genome shotgun (WGS) entry which is preliminary data.</text>
</comment>